<protein>
    <submittedName>
        <fullName evidence="3">Hypothetical_protein</fullName>
    </submittedName>
</protein>
<dbReference type="Proteomes" id="UP001642409">
    <property type="component" value="Unassembled WGS sequence"/>
</dbReference>
<reference evidence="3 4" key="2">
    <citation type="submission" date="2024-07" db="EMBL/GenBank/DDBJ databases">
        <authorList>
            <person name="Akdeniz Z."/>
        </authorList>
    </citation>
    <scope>NUCLEOTIDE SEQUENCE [LARGE SCALE GENOMIC DNA]</scope>
</reference>
<accession>A0AA86R5P5</accession>
<organism evidence="2">
    <name type="scientific">Hexamita inflata</name>
    <dbReference type="NCBI Taxonomy" id="28002"/>
    <lineage>
        <taxon>Eukaryota</taxon>
        <taxon>Metamonada</taxon>
        <taxon>Diplomonadida</taxon>
        <taxon>Hexamitidae</taxon>
        <taxon>Hexamitinae</taxon>
        <taxon>Hexamita</taxon>
    </lineage>
</organism>
<evidence type="ECO:0000313" key="2">
    <source>
        <dbReference type="EMBL" id="CAI9966648.1"/>
    </source>
</evidence>
<sequence>MQVNYFDLLGNQLNLVTNSIAQIQNLTQLSQIQYSLTRSFQLFSESLDSILSKNAQHKISPEDPVPIILSFIKNLKQCTDLCLKNQPETQTELEQLEKSAKNIHKQIIQLEDELKNQRFKFTQNKLKSNQMNNEVQNLSSQFIPESDLKAMKHFQTLKAENQKQIEAKNNSLKEVEETEAKCDRVFKQLLTEIQKIDAKRLTMLQKGFQHTQAAMKGFIQVLQVEENKQFLNSKFEAEALLYQISKSNPRLIDSYQTTTDENIVEKDRADDLE</sequence>
<dbReference type="EMBL" id="CATOUU010001008">
    <property type="protein sequence ID" value="CAI9966648.1"/>
    <property type="molecule type" value="Genomic_DNA"/>
</dbReference>
<reference evidence="2" key="1">
    <citation type="submission" date="2023-06" db="EMBL/GenBank/DDBJ databases">
        <authorList>
            <person name="Kurt Z."/>
        </authorList>
    </citation>
    <scope>NUCLEOTIDE SEQUENCE</scope>
</reference>
<keyword evidence="1" id="KW-0175">Coiled coil</keyword>
<dbReference type="EMBL" id="CAXDID020000249">
    <property type="protein sequence ID" value="CAL6064169.1"/>
    <property type="molecule type" value="Genomic_DNA"/>
</dbReference>
<dbReference type="AlphaFoldDB" id="A0AA86R5P5"/>
<comment type="caution">
    <text evidence="2">The sequence shown here is derived from an EMBL/GenBank/DDBJ whole genome shotgun (WGS) entry which is preliminary data.</text>
</comment>
<feature type="coiled-coil region" evidence="1">
    <location>
        <begin position="93"/>
        <end position="120"/>
    </location>
</feature>
<name>A0AA86R5P5_9EUKA</name>
<gene>
    <name evidence="3" type="ORF">HINF_LOCUS51225</name>
    <name evidence="2" type="ORF">HINF_LOCUS54293</name>
</gene>
<evidence type="ECO:0000313" key="3">
    <source>
        <dbReference type="EMBL" id="CAL6064169.1"/>
    </source>
</evidence>
<evidence type="ECO:0000256" key="1">
    <source>
        <dbReference type="SAM" id="Coils"/>
    </source>
</evidence>
<proteinExistence type="predicted"/>
<evidence type="ECO:0000313" key="4">
    <source>
        <dbReference type="Proteomes" id="UP001642409"/>
    </source>
</evidence>
<keyword evidence="4" id="KW-1185">Reference proteome</keyword>